<sequence>MRIFNPILPAFALALVLSTSVQAQSKSTPHSHAPKPVQAAPVIDVPANTRDAVDISDRFSRVLKAGDMKGVETLLASDVLILESGGAEHSRQEYLSHHAISDAAFLKNAHSQLLRRTARRDGDTVWIGSESELHATKDGKALTLLSTETMVLRRSGDDWRIVHIHWSSRPKK</sequence>
<evidence type="ECO:0000259" key="2">
    <source>
        <dbReference type="Pfam" id="PF13474"/>
    </source>
</evidence>
<comment type="caution">
    <text evidence="3">The sequence shown here is derived from an EMBL/GenBank/DDBJ whole genome shotgun (WGS) entry which is preliminary data.</text>
</comment>
<keyword evidence="4" id="KW-1185">Reference proteome</keyword>
<keyword evidence="1" id="KW-0732">Signal</keyword>
<feature type="signal peptide" evidence="1">
    <location>
        <begin position="1"/>
        <end position="23"/>
    </location>
</feature>
<dbReference type="Proteomes" id="UP001501323">
    <property type="component" value="Unassembled WGS sequence"/>
</dbReference>
<dbReference type="InterPro" id="IPR037401">
    <property type="entry name" value="SnoaL-like"/>
</dbReference>
<evidence type="ECO:0000256" key="1">
    <source>
        <dbReference type="SAM" id="SignalP"/>
    </source>
</evidence>
<dbReference type="EMBL" id="BAABJY010000002">
    <property type="protein sequence ID" value="GAA4865831.1"/>
    <property type="molecule type" value="Genomic_DNA"/>
</dbReference>
<feature type="chain" id="PRO_5046649804" description="SnoaL-like domain-containing protein" evidence="1">
    <location>
        <begin position="24"/>
        <end position="172"/>
    </location>
</feature>
<dbReference type="Gene3D" id="3.10.450.50">
    <property type="match status" value="1"/>
</dbReference>
<evidence type="ECO:0000313" key="3">
    <source>
        <dbReference type="EMBL" id="GAA4865831.1"/>
    </source>
</evidence>
<dbReference type="RefSeq" id="WP_345295116.1">
    <property type="nucleotide sequence ID" value="NZ_BAABJY010000002.1"/>
</dbReference>
<name>A0ABP9E0H3_9GAMM</name>
<accession>A0ABP9E0H3</accession>
<gene>
    <name evidence="3" type="ORF">GCM10023332_17490</name>
</gene>
<dbReference type="SUPFAM" id="SSF54427">
    <property type="entry name" value="NTF2-like"/>
    <property type="match status" value="1"/>
</dbReference>
<dbReference type="Pfam" id="PF13474">
    <property type="entry name" value="SnoaL_3"/>
    <property type="match status" value="1"/>
</dbReference>
<protein>
    <recommendedName>
        <fullName evidence="2">SnoaL-like domain-containing protein</fullName>
    </recommendedName>
</protein>
<proteinExistence type="predicted"/>
<dbReference type="InterPro" id="IPR032710">
    <property type="entry name" value="NTF2-like_dom_sf"/>
</dbReference>
<reference evidence="4" key="1">
    <citation type="journal article" date="2019" name="Int. J. Syst. Evol. Microbiol.">
        <title>The Global Catalogue of Microorganisms (GCM) 10K type strain sequencing project: providing services to taxonomists for standard genome sequencing and annotation.</title>
        <authorList>
            <consortium name="The Broad Institute Genomics Platform"/>
            <consortium name="The Broad Institute Genome Sequencing Center for Infectious Disease"/>
            <person name="Wu L."/>
            <person name="Ma J."/>
        </authorList>
    </citation>
    <scope>NUCLEOTIDE SEQUENCE [LARGE SCALE GENOMIC DNA]</scope>
    <source>
        <strain evidence="4">JCM 18392</strain>
    </source>
</reference>
<feature type="domain" description="SnoaL-like" evidence="2">
    <location>
        <begin position="56"/>
        <end position="167"/>
    </location>
</feature>
<evidence type="ECO:0000313" key="4">
    <source>
        <dbReference type="Proteomes" id="UP001501323"/>
    </source>
</evidence>
<organism evidence="3 4">
    <name type="scientific">Luteimonas vadosa</name>
    <dbReference type="NCBI Taxonomy" id="1165507"/>
    <lineage>
        <taxon>Bacteria</taxon>
        <taxon>Pseudomonadati</taxon>
        <taxon>Pseudomonadota</taxon>
        <taxon>Gammaproteobacteria</taxon>
        <taxon>Lysobacterales</taxon>
        <taxon>Lysobacteraceae</taxon>
        <taxon>Luteimonas</taxon>
    </lineage>
</organism>